<evidence type="ECO:0000259" key="1">
    <source>
        <dbReference type="PROSITE" id="PS50943"/>
    </source>
</evidence>
<dbReference type="RefSeq" id="WP_162629260.1">
    <property type="nucleotide sequence ID" value="NZ_LS483250.1"/>
</dbReference>
<dbReference type="KEGG" id="mya:MORIYA_2061"/>
<dbReference type="InterPro" id="IPR001387">
    <property type="entry name" value="Cro/C1-type_HTH"/>
</dbReference>
<dbReference type="PROSITE" id="PS50943">
    <property type="entry name" value="HTH_CROC1"/>
    <property type="match status" value="1"/>
</dbReference>
<evidence type="ECO:0000313" key="2">
    <source>
        <dbReference type="EMBL" id="SQD78539.1"/>
    </source>
</evidence>
<dbReference type="InterPro" id="IPR010982">
    <property type="entry name" value="Lambda_DNA-bd_dom_sf"/>
</dbReference>
<dbReference type="Gene3D" id="1.10.260.40">
    <property type="entry name" value="lambda repressor-like DNA-binding domains"/>
    <property type="match status" value="1"/>
</dbReference>
<proteinExistence type="predicted"/>
<sequence>MSATEVKKTNSAGRNAIVSKRINLSRAEREALVIEVTVNMLKGTMTKGEALKYLRLNLFSVNQADYAKMVGISRKVLSEIENGKGNYTEAILQKAFRPLGMVVTVMPRDLAILDKARANS</sequence>
<protein>
    <submittedName>
        <fullName evidence="2">Transcriptional regulator, Cro/CI family</fullName>
    </submittedName>
</protein>
<dbReference type="SUPFAM" id="SSF47413">
    <property type="entry name" value="lambda repressor-like DNA-binding domains"/>
    <property type="match status" value="1"/>
</dbReference>
<gene>
    <name evidence="2" type="ORF">MORIYA_2061</name>
</gene>
<feature type="domain" description="HTH cro/C1-type" evidence="1">
    <location>
        <begin position="51"/>
        <end position="105"/>
    </location>
</feature>
<evidence type="ECO:0000313" key="3">
    <source>
        <dbReference type="Proteomes" id="UP000250163"/>
    </source>
</evidence>
<dbReference type="AlphaFoldDB" id="A0A330LPH0"/>
<organism evidence="2 3">
    <name type="scientific">Moritella yayanosii</name>
    <dbReference type="NCBI Taxonomy" id="69539"/>
    <lineage>
        <taxon>Bacteria</taxon>
        <taxon>Pseudomonadati</taxon>
        <taxon>Pseudomonadota</taxon>
        <taxon>Gammaproteobacteria</taxon>
        <taxon>Alteromonadales</taxon>
        <taxon>Moritellaceae</taxon>
        <taxon>Moritella</taxon>
    </lineage>
</organism>
<dbReference type="GO" id="GO:0003677">
    <property type="term" value="F:DNA binding"/>
    <property type="evidence" value="ECO:0007669"/>
    <property type="project" value="InterPro"/>
</dbReference>
<keyword evidence="3" id="KW-1185">Reference proteome</keyword>
<reference evidence="3" key="1">
    <citation type="submission" date="2018-05" db="EMBL/GenBank/DDBJ databases">
        <authorList>
            <person name="Cea G.-C."/>
            <person name="William W."/>
        </authorList>
    </citation>
    <scope>NUCLEOTIDE SEQUENCE [LARGE SCALE GENOMIC DNA]</scope>
    <source>
        <strain evidence="3">DB21MT 5</strain>
    </source>
</reference>
<dbReference type="Pfam" id="PF01381">
    <property type="entry name" value="HTH_3"/>
    <property type="match status" value="1"/>
</dbReference>
<dbReference type="EMBL" id="LS483250">
    <property type="protein sequence ID" value="SQD78539.1"/>
    <property type="molecule type" value="Genomic_DNA"/>
</dbReference>
<accession>A0A330LPH0</accession>
<dbReference type="Proteomes" id="UP000250163">
    <property type="component" value="Chromosome MORIYA"/>
</dbReference>
<dbReference type="CDD" id="cd00093">
    <property type="entry name" value="HTH_XRE"/>
    <property type="match status" value="1"/>
</dbReference>
<name>A0A330LPH0_9GAMM</name>